<comment type="caution">
    <text evidence="3">The sequence shown here is derived from an EMBL/GenBank/DDBJ whole genome shotgun (WGS) entry which is preliminary data.</text>
</comment>
<feature type="domain" description="DUF4817" evidence="2">
    <location>
        <begin position="13"/>
        <end position="59"/>
    </location>
</feature>
<dbReference type="EMBL" id="BGPR01036307">
    <property type="protein sequence ID" value="GBO11459.1"/>
    <property type="molecule type" value="Genomic_DNA"/>
</dbReference>
<evidence type="ECO:0000313" key="4">
    <source>
        <dbReference type="Proteomes" id="UP000499080"/>
    </source>
</evidence>
<feature type="compositionally biased region" description="Basic residues" evidence="1">
    <location>
        <begin position="83"/>
        <end position="92"/>
    </location>
</feature>
<reference evidence="3 4" key="1">
    <citation type="journal article" date="2019" name="Sci. Rep.">
        <title>Orb-weaving spider Araneus ventricosus genome elucidates the spidroin gene catalogue.</title>
        <authorList>
            <person name="Kono N."/>
            <person name="Nakamura H."/>
            <person name="Ohtoshi R."/>
            <person name="Moran D.A.P."/>
            <person name="Shinohara A."/>
            <person name="Yoshida Y."/>
            <person name="Fujiwara M."/>
            <person name="Mori M."/>
            <person name="Tomita M."/>
            <person name="Arakawa K."/>
        </authorList>
    </citation>
    <scope>NUCLEOTIDE SEQUENCE [LARGE SCALE GENOMIC DNA]</scope>
</reference>
<organism evidence="3 4">
    <name type="scientific">Araneus ventricosus</name>
    <name type="common">Orbweaver spider</name>
    <name type="synonym">Epeira ventricosa</name>
    <dbReference type="NCBI Taxonomy" id="182803"/>
    <lineage>
        <taxon>Eukaryota</taxon>
        <taxon>Metazoa</taxon>
        <taxon>Ecdysozoa</taxon>
        <taxon>Arthropoda</taxon>
        <taxon>Chelicerata</taxon>
        <taxon>Arachnida</taxon>
        <taxon>Araneae</taxon>
        <taxon>Araneomorphae</taxon>
        <taxon>Entelegynae</taxon>
        <taxon>Araneoidea</taxon>
        <taxon>Araneidae</taxon>
        <taxon>Araneus</taxon>
    </lineage>
</organism>
<feature type="region of interest" description="Disordered" evidence="1">
    <location>
        <begin position="47"/>
        <end position="92"/>
    </location>
</feature>
<name>A0A4Y2UEJ8_ARAVE</name>
<gene>
    <name evidence="3" type="ORF">AVEN_96545_1</name>
</gene>
<evidence type="ECO:0000256" key="1">
    <source>
        <dbReference type="SAM" id="MobiDB-lite"/>
    </source>
</evidence>
<evidence type="ECO:0000313" key="3">
    <source>
        <dbReference type="EMBL" id="GBO11459.1"/>
    </source>
</evidence>
<dbReference type="AlphaFoldDB" id="A0A4Y2UEJ8"/>
<evidence type="ECO:0000259" key="2">
    <source>
        <dbReference type="Pfam" id="PF16087"/>
    </source>
</evidence>
<accession>A0A4Y2UEJ8</accession>
<sequence length="92" mass="10783">MVQSKLSTCYVKNVLKSYWKRENAAEVRRRFRRDFHTDPPSRLTAKRIRNNSEAAGTVQNVRKLSSSRPESPSDADTKERALKMHRLLRPRT</sequence>
<feature type="compositionally biased region" description="Polar residues" evidence="1">
    <location>
        <begin position="51"/>
        <end position="70"/>
    </location>
</feature>
<protein>
    <recommendedName>
        <fullName evidence="2">DUF4817 domain-containing protein</fullName>
    </recommendedName>
</protein>
<dbReference type="Pfam" id="PF16087">
    <property type="entry name" value="DUF4817"/>
    <property type="match status" value="1"/>
</dbReference>
<dbReference type="Proteomes" id="UP000499080">
    <property type="component" value="Unassembled WGS sequence"/>
</dbReference>
<dbReference type="InterPro" id="IPR032135">
    <property type="entry name" value="DUF4817"/>
</dbReference>
<keyword evidence="4" id="KW-1185">Reference proteome</keyword>
<proteinExistence type="predicted"/>